<dbReference type="PANTHER" id="PTHR25466">
    <property type="entry name" value="T-LYMPHOCYTE ACTIVATION ANTIGEN"/>
    <property type="match status" value="1"/>
</dbReference>
<evidence type="ECO:0000256" key="2">
    <source>
        <dbReference type="ARBA" id="ARBA00022475"/>
    </source>
</evidence>
<evidence type="ECO:0000256" key="7">
    <source>
        <dbReference type="ARBA" id="ARBA00023157"/>
    </source>
</evidence>
<keyword evidence="8" id="KW-0675">Receptor</keyword>
<evidence type="ECO:0000259" key="12">
    <source>
        <dbReference type="PROSITE" id="PS50835"/>
    </source>
</evidence>
<organism evidence="13 14">
    <name type="scientific">Eleginops maclovinus</name>
    <name type="common">Patagonian blennie</name>
    <name type="synonym">Eleginus maclovinus</name>
    <dbReference type="NCBI Taxonomy" id="56733"/>
    <lineage>
        <taxon>Eukaryota</taxon>
        <taxon>Metazoa</taxon>
        <taxon>Chordata</taxon>
        <taxon>Craniata</taxon>
        <taxon>Vertebrata</taxon>
        <taxon>Euteleostomi</taxon>
        <taxon>Actinopterygii</taxon>
        <taxon>Neopterygii</taxon>
        <taxon>Teleostei</taxon>
        <taxon>Neoteleostei</taxon>
        <taxon>Acanthomorphata</taxon>
        <taxon>Eupercaria</taxon>
        <taxon>Perciformes</taxon>
        <taxon>Notothenioidei</taxon>
        <taxon>Eleginopidae</taxon>
        <taxon>Eleginops</taxon>
    </lineage>
</organism>
<dbReference type="GO" id="GO:0042102">
    <property type="term" value="P:positive regulation of T cell proliferation"/>
    <property type="evidence" value="ECO:0007669"/>
    <property type="project" value="TreeGrafter"/>
</dbReference>
<name>A0AAN7ZUL0_ELEMC</name>
<dbReference type="GO" id="GO:0009897">
    <property type="term" value="C:external side of plasma membrane"/>
    <property type="evidence" value="ECO:0007669"/>
    <property type="project" value="TreeGrafter"/>
</dbReference>
<reference evidence="13 14" key="2">
    <citation type="journal article" date="2023" name="Mol. Biol. Evol.">
        <title>Genomics of Secondarily Temperate Adaptation in the Only Non-Antarctic Icefish.</title>
        <authorList>
            <person name="Rivera-Colon A.G."/>
            <person name="Rayamajhi N."/>
            <person name="Minhas B.F."/>
            <person name="Madrigal G."/>
            <person name="Bilyk K.T."/>
            <person name="Yoon V."/>
            <person name="Hune M."/>
            <person name="Gregory S."/>
            <person name="Cheng C.H.C."/>
            <person name="Catchen J.M."/>
        </authorList>
    </citation>
    <scope>NUCLEOTIDE SEQUENCE [LARGE SCALE GENOMIC DNA]</scope>
    <source>
        <strain evidence="13">JMC-PN-2008</strain>
    </source>
</reference>
<dbReference type="Proteomes" id="UP001346869">
    <property type="component" value="Unassembled WGS sequence"/>
</dbReference>
<dbReference type="InterPro" id="IPR003599">
    <property type="entry name" value="Ig_sub"/>
</dbReference>
<evidence type="ECO:0000256" key="4">
    <source>
        <dbReference type="ARBA" id="ARBA00022729"/>
    </source>
</evidence>
<evidence type="ECO:0000313" key="14">
    <source>
        <dbReference type="Proteomes" id="UP001346869"/>
    </source>
</evidence>
<dbReference type="GO" id="GO:0031295">
    <property type="term" value="P:T cell costimulation"/>
    <property type="evidence" value="ECO:0007669"/>
    <property type="project" value="TreeGrafter"/>
</dbReference>
<proteinExistence type="predicted"/>
<comment type="subcellular location">
    <subcellularLocation>
        <location evidence="1">Cell membrane</location>
        <topology evidence="1">Single-pass type I membrane protein</topology>
    </subcellularLocation>
</comment>
<evidence type="ECO:0000256" key="1">
    <source>
        <dbReference type="ARBA" id="ARBA00004251"/>
    </source>
</evidence>
<keyword evidence="4" id="KW-0732">Signal</keyword>
<dbReference type="AlphaFoldDB" id="A0AAN7ZUL0"/>
<evidence type="ECO:0000256" key="6">
    <source>
        <dbReference type="ARBA" id="ARBA00023136"/>
    </source>
</evidence>
<dbReference type="PANTHER" id="PTHR25466:SF11">
    <property type="entry name" value="GALECTIN 17-RELATED"/>
    <property type="match status" value="1"/>
</dbReference>
<dbReference type="GO" id="GO:0071222">
    <property type="term" value="P:cellular response to lipopolysaccharide"/>
    <property type="evidence" value="ECO:0007669"/>
    <property type="project" value="TreeGrafter"/>
</dbReference>
<gene>
    <name evidence="13" type="ORF">PBY51_005756</name>
</gene>
<keyword evidence="9" id="KW-0325">Glycoprotein</keyword>
<accession>A0AAN7ZUL0</accession>
<dbReference type="PROSITE" id="PS50835">
    <property type="entry name" value="IG_LIKE"/>
    <property type="match status" value="1"/>
</dbReference>
<evidence type="ECO:0000256" key="3">
    <source>
        <dbReference type="ARBA" id="ARBA00022692"/>
    </source>
</evidence>
<evidence type="ECO:0000256" key="5">
    <source>
        <dbReference type="ARBA" id="ARBA00022989"/>
    </source>
</evidence>
<evidence type="ECO:0000256" key="10">
    <source>
        <dbReference type="ARBA" id="ARBA00023319"/>
    </source>
</evidence>
<dbReference type="SMART" id="SM00409">
    <property type="entry name" value="IG"/>
    <property type="match status" value="1"/>
</dbReference>
<keyword evidence="7" id="KW-1015">Disulfide bond</keyword>
<feature type="transmembrane region" description="Helical" evidence="11">
    <location>
        <begin position="142"/>
        <end position="160"/>
    </location>
</feature>
<evidence type="ECO:0000256" key="9">
    <source>
        <dbReference type="ARBA" id="ARBA00023180"/>
    </source>
</evidence>
<evidence type="ECO:0000256" key="11">
    <source>
        <dbReference type="SAM" id="Phobius"/>
    </source>
</evidence>
<reference evidence="13 14" key="1">
    <citation type="journal article" date="2023" name="Genes (Basel)">
        <title>Chromosome-Level Genome Assembly and Circadian Gene Repertoire of the Patagonia Blennie Eleginops maclovinus-The Closest Ancestral Proxy of Antarctic Cryonotothenioids.</title>
        <authorList>
            <person name="Cheng C.C."/>
            <person name="Rivera-Colon A.G."/>
            <person name="Minhas B.F."/>
            <person name="Wilson L."/>
            <person name="Rayamajhi N."/>
            <person name="Vargas-Chacoff L."/>
            <person name="Catchen J.M."/>
        </authorList>
    </citation>
    <scope>NUCLEOTIDE SEQUENCE [LARGE SCALE GENOMIC DNA]</scope>
    <source>
        <strain evidence="13">JMC-PN-2008</strain>
    </source>
</reference>
<dbReference type="InterPro" id="IPR036179">
    <property type="entry name" value="Ig-like_dom_sf"/>
</dbReference>
<dbReference type="InterPro" id="IPR013783">
    <property type="entry name" value="Ig-like_fold"/>
</dbReference>
<dbReference type="InterPro" id="IPR051713">
    <property type="entry name" value="T-cell_Activation_Regulation"/>
</dbReference>
<sequence>MIKSKGTEPGVVQFKTENRTVGENVTLDCHNENLQEKIKSVEWKFNDEHYALVYKSGNFSPADQCKRFKGSASAGDSWDLRSWNLPLKISGLQKSDAGTYSCIVVMGEPKKICSTKLYVNDTVEGETQVQPRTTSSHSSSTIGVVLTLMLAMSTLLYSLFF</sequence>
<protein>
    <recommendedName>
        <fullName evidence="12">Ig-like domain-containing protein</fullName>
    </recommendedName>
</protein>
<keyword evidence="2" id="KW-1003">Cell membrane</keyword>
<keyword evidence="14" id="KW-1185">Reference proteome</keyword>
<dbReference type="GO" id="GO:0006955">
    <property type="term" value="P:immune response"/>
    <property type="evidence" value="ECO:0007669"/>
    <property type="project" value="TreeGrafter"/>
</dbReference>
<dbReference type="Pfam" id="PF07686">
    <property type="entry name" value="V-set"/>
    <property type="match status" value="1"/>
</dbReference>
<evidence type="ECO:0000256" key="8">
    <source>
        <dbReference type="ARBA" id="ARBA00023170"/>
    </source>
</evidence>
<dbReference type="SUPFAM" id="SSF48726">
    <property type="entry name" value="Immunoglobulin"/>
    <property type="match status" value="1"/>
</dbReference>
<comment type="caution">
    <text evidence="13">The sequence shown here is derived from an EMBL/GenBank/DDBJ whole genome shotgun (WGS) entry which is preliminary data.</text>
</comment>
<dbReference type="Gene3D" id="2.60.40.10">
    <property type="entry name" value="Immunoglobulins"/>
    <property type="match status" value="1"/>
</dbReference>
<dbReference type="InterPro" id="IPR013106">
    <property type="entry name" value="Ig_V-set"/>
</dbReference>
<keyword evidence="10" id="KW-0393">Immunoglobulin domain</keyword>
<evidence type="ECO:0000313" key="13">
    <source>
        <dbReference type="EMBL" id="KAK5848111.1"/>
    </source>
</evidence>
<feature type="domain" description="Ig-like" evidence="12">
    <location>
        <begin position="9"/>
        <end position="113"/>
    </location>
</feature>
<dbReference type="EMBL" id="JAUZQC010000025">
    <property type="protein sequence ID" value="KAK5848111.1"/>
    <property type="molecule type" value="Genomic_DNA"/>
</dbReference>
<dbReference type="GO" id="GO:0007166">
    <property type="term" value="P:cell surface receptor signaling pathway"/>
    <property type="evidence" value="ECO:0007669"/>
    <property type="project" value="TreeGrafter"/>
</dbReference>
<keyword evidence="6 11" id="KW-0472">Membrane</keyword>
<keyword evidence="3 11" id="KW-0812">Transmembrane</keyword>
<dbReference type="GO" id="GO:0042130">
    <property type="term" value="P:negative regulation of T cell proliferation"/>
    <property type="evidence" value="ECO:0007669"/>
    <property type="project" value="TreeGrafter"/>
</dbReference>
<keyword evidence="5 11" id="KW-1133">Transmembrane helix</keyword>
<dbReference type="InterPro" id="IPR007110">
    <property type="entry name" value="Ig-like_dom"/>
</dbReference>